<dbReference type="SUPFAM" id="SSF56281">
    <property type="entry name" value="Metallo-hydrolase/oxidoreductase"/>
    <property type="match status" value="1"/>
</dbReference>
<sequence length="496" mass="54471">MPFLDDDFVDMRCDDGSIWHLYWGDEVELVSTSATGHRIKALEHGGKVRREGVIKPSARFRDTALLRLSMIDVQQGDGLILETPGRKTIFIDGGDNKLFARHAAFRFRGTTAADPLKVDLLLVTHGDADHFEGLNILQGTETDDGIDARQRLFIAPLRYYHNGMVKRPGKRPDGKARTEVEMLGATTDMDGVPFVTGLVDDPADVPEPERNKHFKSWVDALATWDARTKALTGAPMVRRRVDHLSTDAFDFLHEDGVTVELLGPISEPTPAGPGLRFLRSPPNDADMMLGTFPPPGKGGWSESHTINGHSITFRLRYGNVRFMFTGDMNQESMARMRAALPGAALRSEILKTPHHGAADFDMEFLKEVGAVVSMISSGDESAAKEHVHPRATLMAALGKASRTTPAVIFCTELAAFFAMRGLSRDLEPGAKEKPVYFGFERTNYGIVHVRTDGERVLAFTHSGERGTNEAYRFAVSTNGDIAFAPRPVSVSAPKAS</sequence>
<reference evidence="3" key="2">
    <citation type="submission" date="2016-12" db="EMBL/GenBank/DDBJ databases">
        <title>Whole genome sequencing of Sphingomonas sp. ABOJV.</title>
        <authorList>
            <person name="Conlan S."/>
            <person name="Thomas P.J."/>
            <person name="Mullikin J."/>
            <person name="Palmore T.N."/>
            <person name="Frank K.M."/>
            <person name="Segre J.A."/>
        </authorList>
    </citation>
    <scope>NUCLEOTIDE SEQUENCE [LARGE SCALE GENOMIC DNA]</scope>
    <source>
        <strain evidence="3">ABOJV</strain>
    </source>
</reference>
<evidence type="ECO:0000313" key="4">
    <source>
        <dbReference type="Proteomes" id="UP000286681"/>
    </source>
</evidence>
<gene>
    <name evidence="1" type="ORF">BRX40_20475</name>
    <name evidence="2" type="ORF">CA257_03070</name>
</gene>
<dbReference type="InterPro" id="IPR036866">
    <property type="entry name" value="RibonucZ/Hydroxyglut_hydro"/>
</dbReference>
<keyword evidence="3" id="KW-1185">Reference proteome</keyword>
<dbReference type="AlphaFoldDB" id="A0A1L6JEX6"/>
<proteinExistence type="predicted"/>
<dbReference type="RefSeq" id="WP_075152829.1">
    <property type="nucleotide sequence ID" value="NZ_CP018820.1"/>
</dbReference>
<dbReference type="Proteomes" id="UP000185161">
    <property type="component" value="Chromosome"/>
</dbReference>
<accession>A0A1L6JEX6</accession>
<dbReference type="PANTHER" id="PTHR30619">
    <property type="entry name" value="DNA INTERNALIZATION/COMPETENCE PROTEIN COMEC/REC2"/>
    <property type="match status" value="1"/>
</dbReference>
<dbReference type="OrthoDB" id="7556864at2"/>
<protein>
    <submittedName>
        <fullName evidence="2">Competence protein</fullName>
    </submittedName>
</protein>
<dbReference type="Proteomes" id="UP000286681">
    <property type="component" value="Unassembled WGS sequence"/>
</dbReference>
<dbReference type="EMBL" id="QQWO01000002">
    <property type="protein sequence ID" value="RSV06998.1"/>
    <property type="molecule type" value="Genomic_DNA"/>
</dbReference>
<evidence type="ECO:0000313" key="2">
    <source>
        <dbReference type="EMBL" id="RSV06998.1"/>
    </source>
</evidence>
<dbReference type="Gene3D" id="3.60.15.10">
    <property type="entry name" value="Ribonuclease Z/Hydroxyacylglutathione hydrolase-like"/>
    <property type="match status" value="1"/>
</dbReference>
<dbReference type="GeneID" id="44134944"/>
<reference evidence="2 4" key="3">
    <citation type="submission" date="2018-07" db="EMBL/GenBank/DDBJ databases">
        <title>Genomic and Epidemiologic Investigation of an Indolent Hospital Outbreak.</title>
        <authorList>
            <person name="Johnson R.C."/>
            <person name="Deming C."/>
            <person name="Conlan S."/>
            <person name="Zellmer C.J."/>
            <person name="Michelin A.V."/>
            <person name="Lee-Lin S."/>
            <person name="Thomas P.J."/>
            <person name="Park M."/>
            <person name="Weingarten R.A."/>
            <person name="Less J."/>
            <person name="Dekker J.P."/>
            <person name="Frank K.M."/>
            <person name="Musser K.A."/>
            <person name="Mcquiston J.R."/>
            <person name="Henderson D.K."/>
            <person name="Lau A.F."/>
            <person name="Palmore T.N."/>
            <person name="Segre J.A."/>
        </authorList>
    </citation>
    <scope>NUCLEOTIDE SEQUENCE [LARGE SCALE GENOMIC DNA]</scope>
    <source>
        <strain evidence="2 4">SK-NIH.Env10_0317</strain>
    </source>
</reference>
<dbReference type="STRING" id="93064.BRX40_20475"/>
<dbReference type="KEGG" id="skr:BRX40_20475"/>
<dbReference type="PANTHER" id="PTHR30619:SF1">
    <property type="entry name" value="RECOMBINATION PROTEIN 2"/>
    <property type="match status" value="1"/>
</dbReference>
<dbReference type="EMBL" id="CP018820">
    <property type="protein sequence ID" value="APR54482.1"/>
    <property type="molecule type" value="Genomic_DNA"/>
</dbReference>
<name>A0A1L6JEX6_9SPHN</name>
<dbReference type="InterPro" id="IPR052159">
    <property type="entry name" value="Competence_DNA_uptake"/>
</dbReference>
<reference evidence="1" key="1">
    <citation type="submission" date="2016-12" db="EMBL/GenBank/DDBJ databases">
        <title>Whole genome sequencing of Sphingomonas koreensis.</title>
        <authorList>
            <person name="Conlan S."/>
            <person name="Thomas P.J."/>
            <person name="Mullikin J."/>
            <person name="Palmore T.N."/>
            <person name="Frank K.M."/>
            <person name="Segre J.A."/>
        </authorList>
    </citation>
    <scope>NUCLEOTIDE SEQUENCE</scope>
    <source>
        <strain evidence="1">ABOJV</strain>
    </source>
</reference>
<evidence type="ECO:0000313" key="3">
    <source>
        <dbReference type="Proteomes" id="UP000185161"/>
    </source>
</evidence>
<evidence type="ECO:0000313" key="1">
    <source>
        <dbReference type="EMBL" id="APR54482.1"/>
    </source>
</evidence>
<organism evidence="1 3">
    <name type="scientific">Sphingomonas koreensis</name>
    <dbReference type="NCBI Taxonomy" id="93064"/>
    <lineage>
        <taxon>Bacteria</taxon>
        <taxon>Pseudomonadati</taxon>
        <taxon>Pseudomonadota</taxon>
        <taxon>Alphaproteobacteria</taxon>
        <taxon>Sphingomonadales</taxon>
        <taxon>Sphingomonadaceae</taxon>
        <taxon>Sphingomonas</taxon>
    </lineage>
</organism>